<keyword evidence="5 9" id="KW-1133">Transmembrane helix</keyword>
<dbReference type="NCBIfam" id="TIGR00861">
    <property type="entry name" value="MIP"/>
    <property type="match status" value="1"/>
</dbReference>
<dbReference type="InterPro" id="IPR023271">
    <property type="entry name" value="Aquaporin-like"/>
</dbReference>
<name>A0ABW5WHE0_9PSEU</name>
<feature type="region of interest" description="Disordered" evidence="8">
    <location>
        <begin position="290"/>
        <end position="335"/>
    </location>
</feature>
<dbReference type="Pfam" id="PF00230">
    <property type="entry name" value="MIP"/>
    <property type="match status" value="1"/>
</dbReference>
<organism evidence="10 11">
    <name type="scientific">Prauserella oleivorans</name>
    <dbReference type="NCBI Taxonomy" id="1478153"/>
    <lineage>
        <taxon>Bacteria</taxon>
        <taxon>Bacillati</taxon>
        <taxon>Actinomycetota</taxon>
        <taxon>Actinomycetes</taxon>
        <taxon>Pseudonocardiales</taxon>
        <taxon>Pseudonocardiaceae</taxon>
        <taxon>Prauserella</taxon>
    </lineage>
</organism>
<gene>
    <name evidence="10" type="ORF">ACFS2C_20575</name>
</gene>
<proteinExistence type="inferred from homology"/>
<evidence type="ECO:0000313" key="11">
    <source>
        <dbReference type="Proteomes" id="UP001597478"/>
    </source>
</evidence>
<protein>
    <submittedName>
        <fullName evidence="10">MIP/aquaporin family protein</fullName>
    </submittedName>
</protein>
<dbReference type="Gene3D" id="1.20.1080.10">
    <property type="entry name" value="Glycerol uptake facilitator protein"/>
    <property type="match status" value="1"/>
</dbReference>
<keyword evidence="3 7" id="KW-0813">Transport</keyword>
<evidence type="ECO:0000256" key="6">
    <source>
        <dbReference type="ARBA" id="ARBA00023136"/>
    </source>
</evidence>
<accession>A0ABW5WHE0</accession>
<dbReference type="EMBL" id="JBHUOF010000034">
    <property type="protein sequence ID" value="MFD2801790.1"/>
    <property type="molecule type" value="Genomic_DNA"/>
</dbReference>
<keyword evidence="6 9" id="KW-0472">Membrane</keyword>
<evidence type="ECO:0000256" key="5">
    <source>
        <dbReference type="ARBA" id="ARBA00022989"/>
    </source>
</evidence>
<evidence type="ECO:0000256" key="4">
    <source>
        <dbReference type="ARBA" id="ARBA00022692"/>
    </source>
</evidence>
<reference evidence="11" key="1">
    <citation type="journal article" date="2019" name="Int. J. Syst. Evol. Microbiol.">
        <title>The Global Catalogue of Microorganisms (GCM) 10K type strain sequencing project: providing services to taxonomists for standard genome sequencing and annotation.</title>
        <authorList>
            <consortium name="The Broad Institute Genomics Platform"/>
            <consortium name="The Broad Institute Genome Sequencing Center for Infectious Disease"/>
            <person name="Wu L."/>
            <person name="Ma J."/>
        </authorList>
    </citation>
    <scope>NUCLEOTIDE SEQUENCE [LARGE SCALE GENOMIC DNA]</scope>
    <source>
        <strain evidence="11">IBRC-M 10906</strain>
    </source>
</reference>
<comment type="caution">
    <text evidence="10">The sequence shown here is derived from an EMBL/GenBank/DDBJ whole genome shotgun (WGS) entry which is preliminary data.</text>
</comment>
<comment type="similarity">
    <text evidence="2 7">Belongs to the MIP/aquaporin (TC 1.A.8) family.</text>
</comment>
<keyword evidence="11" id="KW-1185">Reference proteome</keyword>
<feature type="transmembrane region" description="Helical" evidence="9">
    <location>
        <begin position="24"/>
        <end position="49"/>
    </location>
</feature>
<evidence type="ECO:0000256" key="7">
    <source>
        <dbReference type="RuleBase" id="RU000477"/>
    </source>
</evidence>
<evidence type="ECO:0000256" key="3">
    <source>
        <dbReference type="ARBA" id="ARBA00022448"/>
    </source>
</evidence>
<dbReference type="RefSeq" id="WP_377392946.1">
    <property type="nucleotide sequence ID" value="NZ_JBHSAN010000035.1"/>
</dbReference>
<feature type="transmembrane region" description="Helical" evidence="9">
    <location>
        <begin position="109"/>
        <end position="131"/>
    </location>
</feature>
<dbReference type="Proteomes" id="UP001597478">
    <property type="component" value="Unassembled WGS sequence"/>
</dbReference>
<dbReference type="PRINTS" id="PR00783">
    <property type="entry name" value="MINTRINSICP"/>
</dbReference>
<feature type="transmembrane region" description="Helical" evidence="9">
    <location>
        <begin position="202"/>
        <end position="225"/>
    </location>
</feature>
<dbReference type="PANTHER" id="PTHR43829">
    <property type="entry name" value="AQUAPORIN OR AQUAGLYCEROPORIN RELATED"/>
    <property type="match status" value="1"/>
</dbReference>
<evidence type="ECO:0000256" key="8">
    <source>
        <dbReference type="SAM" id="MobiDB-lite"/>
    </source>
</evidence>
<dbReference type="CDD" id="cd00333">
    <property type="entry name" value="MIP"/>
    <property type="match status" value="1"/>
</dbReference>
<evidence type="ECO:0000256" key="9">
    <source>
        <dbReference type="SAM" id="Phobius"/>
    </source>
</evidence>
<comment type="subcellular location">
    <subcellularLocation>
        <location evidence="1">Membrane</location>
        <topology evidence="1">Multi-pass membrane protein</topology>
    </subcellularLocation>
</comment>
<evidence type="ECO:0000313" key="10">
    <source>
        <dbReference type="EMBL" id="MFD2801790.1"/>
    </source>
</evidence>
<dbReference type="PANTHER" id="PTHR43829:SF9">
    <property type="entry name" value="AQUAPORIN-9"/>
    <property type="match status" value="1"/>
</dbReference>
<dbReference type="InterPro" id="IPR050363">
    <property type="entry name" value="MIP/Aquaporin"/>
</dbReference>
<keyword evidence="4 7" id="KW-0812">Transmembrane</keyword>
<feature type="transmembrane region" description="Helical" evidence="9">
    <location>
        <begin position="257"/>
        <end position="279"/>
    </location>
</feature>
<sequence>MSATDTRTRTNGLARLRQTTGGELMAEFLGTAILILLGCGSVAVALAGLPGSGRQTADFGPANWLIIAFGWGLAVVFAVYAAGGVSGAHINPAVTLAMAVRRGFPWVKVVPYWIAQVVGAFAGAAVVYAVYYDAINAFLTEAGTPKSGDVPTFSIFATFPAEYFGSGIWGPLVDQIVGTAILVMLVAALIDSRNQAPQSNFGPWAVGFVVVAIGLSFGTNAGYAINPARDFGPRMLAYIAGWGEAALPGNGEWFSNYWWIPIAGPLVGGVVGILIYDFFIGQVLTARETLTGVTPPPPGRVPEDTDEAMTRTSSEGRPTEGTTSETMPPRTGASE</sequence>
<feature type="transmembrane region" description="Helical" evidence="9">
    <location>
        <begin position="64"/>
        <end position="88"/>
    </location>
</feature>
<dbReference type="InterPro" id="IPR000425">
    <property type="entry name" value="MIP"/>
</dbReference>
<evidence type="ECO:0000256" key="1">
    <source>
        <dbReference type="ARBA" id="ARBA00004141"/>
    </source>
</evidence>
<dbReference type="SUPFAM" id="SSF81338">
    <property type="entry name" value="Aquaporin-like"/>
    <property type="match status" value="1"/>
</dbReference>
<dbReference type="InterPro" id="IPR022357">
    <property type="entry name" value="MIP_CS"/>
</dbReference>
<feature type="transmembrane region" description="Helical" evidence="9">
    <location>
        <begin position="168"/>
        <end position="190"/>
    </location>
</feature>
<dbReference type="PROSITE" id="PS00221">
    <property type="entry name" value="MIP"/>
    <property type="match status" value="1"/>
</dbReference>
<evidence type="ECO:0000256" key="2">
    <source>
        <dbReference type="ARBA" id="ARBA00006175"/>
    </source>
</evidence>
<feature type="compositionally biased region" description="Polar residues" evidence="8">
    <location>
        <begin position="310"/>
        <end position="326"/>
    </location>
</feature>